<sequence length="64" mass="6900">MDGSGNSLKATSFDPADLVRDEDGELYHLPTLRALYAAGRLSLESAGYLLLMQHAALGRPRLIA</sequence>
<comment type="caution">
    <text evidence="1">The sequence shown here is derived from an EMBL/GenBank/DDBJ whole genome shotgun (WGS) entry which is preliminary data.</text>
</comment>
<accession>A0ABQ2EY29</accession>
<protein>
    <submittedName>
        <fullName evidence="1">Uncharacterized protein</fullName>
    </submittedName>
</protein>
<evidence type="ECO:0000313" key="2">
    <source>
        <dbReference type="Proteomes" id="UP000647587"/>
    </source>
</evidence>
<name>A0ABQ2EY29_9DEIO</name>
<evidence type="ECO:0000313" key="1">
    <source>
        <dbReference type="EMBL" id="GGK30946.1"/>
    </source>
</evidence>
<dbReference type="EMBL" id="BMPP01000010">
    <property type="protein sequence ID" value="GGK30946.1"/>
    <property type="molecule type" value="Genomic_DNA"/>
</dbReference>
<keyword evidence="2" id="KW-1185">Reference proteome</keyword>
<reference evidence="2" key="1">
    <citation type="journal article" date="2019" name="Int. J. Syst. Evol. Microbiol.">
        <title>The Global Catalogue of Microorganisms (GCM) 10K type strain sequencing project: providing services to taxonomists for standard genome sequencing and annotation.</title>
        <authorList>
            <consortium name="The Broad Institute Genomics Platform"/>
            <consortium name="The Broad Institute Genome Sequencing Center for Infectious Disease"/>
            <person name="Wu L."/>
            <person name="Ma J."/>
        </authorList>
    </citation>
    <scope>NUCLEOTIDE SEQUENCE [LARGE SCALE GENOMIC DNA]</scope>
    <source>
        <strain evidence="2">JCM 30331</strain>
    </source>
</reference>
<organism evidence="1 2">
    <name type="scientific">Deinococcus malanensis</name>
    <dbReference type="NCBI Taxonomy" id="1706855"/>
    <lineage>
        <taxon>Bacteria</taxon>
        <taxon>Thermotogati</taxon>
        <taxon>Deinococcota</taxon>
        <taxon>Deinococci</taxon>
        <taxon>Deinococcales</taxon>
        <taxon>Deinococcaceae</taxon>
        <taxon>Deinococcus</taxon>
    </lineage>
</organism>
<proteinExistence type="predicted"/>
<gene>
    <name evidence="1" type="ORF">GCM10008955_25980</name>
</gene>
<dbReference type="Proteomes" id="UP000647587">
    <property type="component" value="Unassembled WGS sequence"/>
</dbReference>